<organism evidence="1 2">
    <name type="scientific">Paraglaciecola aquimarina</name>
    <dbReference type="NCBI Taxonomy" id="1235557"/>
    <lineage>
        <taxon>Bacteria</taxon>
        <taxon>Pseudomonadati</taxon>
        <taxon>Pseudomonadota</taxon>
        <taxon>Gammaproteobacteria</taxon>
        <taxon>Alteromonadales</taxon>
        <taxon>Alteromonadaceae</taxon>
        <taxon>Paraglaciecola</taxon>
    </lineage>
</organism>
<dbReference type="Proteomes" id="UP001247805">
    <property type="component" value="Unassembled WGS sequence"/>
</dbReference>
<comment type="caution">
    <text evidence="1">The sequence shown here is derived from an EMBL/GenBank/DDBJ whole genome shotgun (WGS) entry which is preliminary data.</text>
</comment>
<keyword evidence="2" id="KW-1185">Reference proteome</keyword>
<sequence>MKRFFNINTNISSNQYASDAELQALEFAKIKAQTRREFIKNSGAVLGGAFIASMAAPAHASGGNQFDYSRPLSTPLAPLPPQYPAKAKRVIYMHMAGAPSQLELFDYKPELEKYDGKLSPESFLKGKRFAFISGVPKLLGPQFPFHQAGESGTWISDRLPHLEKHVDDMCFIKSMHTDQFNHAPAQLLSLTGNARSGAPSLGSWATYGLGSVNQNLLRLLYR</sequence>
<dbReference type="InterPro" id="IPR006311">
    <property type="entry name" value="TAT_signal"/>
</dbReference>
<evidence type="ECO:0000313" key="1">
    <source>
        <dbReference type="EMBL" id="MDU0353722.1"/>
    </source>
</evidence>
<reference evidence="1 2" key="1">
    <citation type="submission" date="2023-10" db="EMBL/GenBank/DDBJ databases">
        <title>Glaciecola aquimarina strain GGW-M5 nov., isolated from a coastal seawater.</title>
        <authorList>
            <person name="Bayburt H."/>
            <person name="Kim J.M."/>
            <person name="Choi B.J."/>
            <person name="Jeon C.O."/>
        </authorList>
    </citation>
    <scope>NUCLEOTIDE SEQUENCE [LARGE SCALE GENOMIC DNA]</scope>
    <source>
        <strain evidence="1 2">KCTC 32108</strain>
    </source>
</reference>
<gene>
    <name evidence="1" type="ORF">RS130_07120</name>
</gene>
<dbReference type="RefSeq" id="WP_316025373.1">
    <property type="nucleotide sequence ID" value="NZ_JAWDIO010000002.1"/>
</dbReference>
<protein>
    <submittedName>
        <fullName evidence="1">DUF1501 domain-containing protein</fullName>
    </submittedName>
</protein>
<dbReference type="InterPro" id="IPR010869">
    <property type="entry name" value="DUF1501"/>
</dbReference>
<name>A0ABU3SUQ4_9ALTE</name>
<evidence type="ECO:0000313" key="2">
    <source>
        <dbReference type="Proteomes" id="UP001247805"/>
    </source>
</evidence>
<proteinExistence type="predicted"/>
<accession>A0ABU3SUQ4</accession>
<dbReference type="PROSITE" id="PS51318">
    <property type="entry name" value="TAT"/>
    <property type="match status" value="1"/>
</dbReference>
<dbReference type="EMBL" id="JAWDIO010000002">
    <property type="protein sequence ID" value="MDU0353722.1"/>
    <property type="molecule type" value="Genomic_DNA"/>
</dbReference>
<dbReference type="Pfam" id="PF07394">
    <property type="entry name" value="DUF1501"/>
    <property type="match status" value="1"/>
</dbReference>